<accession>A0AAE3EJM5</accession>
<keyword evidence="3" id="KW-0858">Xylan degradation</keyword>
<proteinExistence type="inferred from homology"/>
<evidence type="ECO:0000313" key="11">
    <source>
        <dbReference type="EMBL" id="MCD1655922.1"/>
    </source>
</evidence>
<evidence type="ECO:0000256" key="2">
    <source>
        <dbReference type="ARBA" id="ARBA00007495"/>
    </source>
</evidence>
<evidence type="ECO:0000256" key="1">
    <source>
        <dbReference type="ARBA" id="ARBA00000681"/>
    </source>
</evidence>
<keyword evidence="4" id="KW-0732">Signal</keyword>
<dbReference type="PROSITE" id="PS51257">
    <property type="entry name" value="PROKAR_LIPOPROTEIN"/>
    <property type="match status" value="1"/>
</dbReference>
<gene>
    <name evidence="11" type="ORF">K7J14_14580</name>
</gene>
<keyword evidence="12" id="KW-1185">Reference proteome</keyword>
<evidence type="ECO:0000313" key="12">
    <source>
        <dbReference type="Proteomes" id="UP001198163"/>
    </source>
</evidence>
<dbReference type="PANTHER" id="PTHR31490:SF88">
    <property type="entry name" value="BETA-XYLANASE"/>
    <property type="match status" value="1"/>
</dbReference>
<dbReference type="SMART" id="SM00633">
    <property type="entry name" value="Glyco_10"/>
    <property type="match status" value="1"/>
</dbReference>
<dbReference type="PROSITE" id="PS51760">
    <property type="entry name" value="GH10_2"/>
    <property type="match status" value="1"/>
</dbReference>
<comment type="catalytic activity">
    <reaction evidence="1 9">
        <text>Endohydrolysis of (1-&gt;4)-beta-D-xylosidic linkages in xylans.</text>
        <dbReference type="EC" id="3.2.1.8"/>
    </reaction>
</comment>
<dbReference type="Pfam" id="PF00331">
    <property type="entry name" value="Glyco_hydro_10"/>
    <property type="match status" value="1"/>
</dbReference>
<dbReference type="EC" id="3.2.1.8" evidence="9"/>
<evidence type="ECO:0000256" key="9">
    <source>
        <dbReference type="RuleBase" id="RU361174"/>
    </source>
</evidence>
<keyword evidence="8 9" id="KW-0624">Polysaccharide degradation</keyword>
<dbReference type="PRINTS" id="PR00134">
    <property type="entry name" value="GLHYDRLASE10"/>
</dbReference>
<organism evidence="11 12">
    <name type="scientific">Teretinema zuelzerae</name>
    <dbReference type="NCBI Taxonomy" id="156"/>
    <lineage>
        <taxon>Bacteria</taxon>
        <taxon>Pseudomonadati</taxon>
        <taxon>Spirochaetota</taxon>
        <taxon>Spirochaetia</taxon>
        <taxon>Spirochaetales</taxon>
        <taxon>Treponemataceae</taxon>
        <taxon>Teretinema</taxon>
    </lineage>
</organism>
<feature type="domain" description="GH10" evidence="10">
    <location>
        <begin position="28"/>
        <end position="344"/>
    </location>
</feature>
<dbReference type="EMBL" id="JAINWA010000003">
    <property type="protein sequence ID" value="MCD1655922.1"/>
    <property type="molecule type" value="Genomic_DNA"/>
</dbReference>
<dbReference type="GO" id="GO:0031176">
    <property type="term" value="F:endo-1,4-beta-xylanase activity"/>
    <property type="evidence" value="ECO:0007669"/>
    <property type="project" value="UniProtKB-EC"/>
</dbReference>
<comment type="similarity">
    <text evidence="2 9">Belongs to the glycosyl hydrolase 10 (cellulase F) family.</text>
</comment>
<sequence>MLKERPTKTATVSAVCIAVGLLGLISGCASPKNLHELASKKNLNFGVAIQAGDVLSLETSALLKEHFNLIVPENTMKWKNIRPTKTFWNWSDMDNMVDFAEKNGMVIRGHTFVWHQQNAPYVDSLKTKDEAVAMLTEQITMVMERYKGRVFEYDVANEVLNEDGTLRDTVWLRTIGPEYIDIAFKAARAADPKARLVLNDYSNEYAGTAKGDAFYELCKDMKNRGIPIDGAGLQLHLVAEHTFNREGLLAQIRRFAELGMFVTFTEIDVRIAMPSSPEKEAQQTEIFKGLMEIAATEPNTGHFVVWGYTDAKSWIPGTFPGYGSAHLFDKASQPKPVFEDLKKILADSPKRKK</sequence>
<dbReference type="PANTHER" id="PTHR31490">
    <property type="entry name" value="GLYCOSYL HYDROLASE"/>
    <property type="match status" value="1"/>
</dbReference>
<evidence type="ECO:0000256" key="8">
    <source>
        <dbReference type="ARBA" id="ARBA00023326"/>
    </source>
</evidence>
<evidence type="ECO:0000256" key="4">
    <source>
        <dbReference type="ARBA" id="ARBA00022729"/>
    </source>
</evidence>
<evidence type="ECO:0000259" key="10">
    <source>
        <dbReference type="PROSITE" id="PS51760"/>
    </source>
</evidence>
<evidence type="ECO:0000256" key="6">
    <source>
        <dbReference type="ARBA" id="ARBA00023277"/>
    </source>
</evidence>
<dbReference type="SUPFAM" id="SSF51445">
    <property type="entry name" value="(Trans)glycosidases"/>
    <property type="match status" value="1"/>
</dbReference>
<protein>
    <recommendedName>
        <fullName evidence="9">Beta-xylanase</fullName>
        <ecNumber evidence="9">3.2.1.8</ecNumber>
    </recommendedName>
</protein>
<dbReference type="InterPro" id="IPR044846">
    <property type="entry name" value="GH10"/>
</dbReference>
<keyword evidence="7 9" id="KW-0326">Glycosidase</keyword>
<reference evidence="11" key="1">
    <citation type="submission" date="2021-08" db="EMBL/GenBank/DDBJ databases">
        <title>Comparative analyses of Brucepasteria parasyntrophica and Teretinema zuelzerae.</title>
        <authorList>
            <person name="Song Y."/>
            <person name="Brune A."/>
        </authorList>
    </citation>
    <scope>NUCLEOTIDE SEQUENCE</scope>
    <source>
        <strain evidence="11">DSM 1903</strain>
    </source>
</reference>
<dbReference type="GO" id="GO:0045493">
    <property type="term" value="P:xylan catabolic process"/>
    <property type="evidence" value="ECO:0007669"/>
    <property type="project" value="UniProtKB-KW"/>
</dbReference>
<evidence type="ECO:0000256" key="3">
    <source>
        <dbReference type="ARBA" id="ARBA00022651"/>
    </source>
</evidence>
<comment type="caution">
    <text evidence="11">The sequence shown here is derived from an EMBL/GenBank/DDBJ whole genome shotgun (WGS) entry which is preliminary data.</text>
</comment>
<dbReference type="RefSeq" id="WP_230758013.1">
    <property type="nucleotide sequence ID" value="NZ_JAINWA010000003.1"/>
</dbReference>
<keyword evidence="5 9" id="KW-0378">Hydrolase</keyword>
<name>A0AAE3EJM5_9SPIR</name>
<evidence type="ECO:0000256" key="5">
    <source>
        <dbReference type="ARBA" id="ARBA00022801"/>
    </source>
</evidence>
<keyword evidence="6 9" id="KW-0119">Carbohydrate metabolism</keyword>
<evidence type="ECO:0000256" key="7">
    <source>
        <dbReference type="ARBA" id="ARBA00023295"/>
    </source>
</evidence>
<dbReference type="Proteomes" id="UP001198163">
    <property type="component" value="Unassembled WGS sequence"/>
</dbReference>
<dbReference type="Gene3D" id="3.20.20.80">
    <property type="entry name" value="Glycosidases"/>
    <property type="match status" value="1"/>
</dbReference>
<dbReference type="AlphaFoldDB" id="A0AAE3EJM5"/>
<dbReference type="InterPro" id="IPR017853">
    <property type="entry name" value="GH"/>
</dbReference>
<dbReference type="InterPro" id="IPR001000">
    <property type="entry name" value="GH10_dom"/>
</dbReference>